<dbReference type="HOGENOM" id="CLU_000960_22_0_1"/>
<dbReference type="GeneID" id="19321317"/>
<feature type="transmembrane region" description="Helical" evidence="8">
    <location>
        <begin position="239"/>
        <end position="263"/>
    </location>
</feature>
<keyword evidence="3 8" id="KW-0812">Transmembrane</keyword>
<feature type="transmembrane region" description="Helical" evidence="8">
    <location>
        <begin position="340"/>
        <end position="358"/>
    </location>
</feature>
<feature type="transmembrane region" description="Helical" evidence="8">
    <location>
        <begin position="379"/>
        <end position="403"/>
    </location>
</feature>
<dbReference type="GO" id="GO:0022857">
    <property type="term" value="F:transmembrane transporter activity"/>
    <property type="evidence" value="ECO:0007669"/>
    <property type="project" value="InterPro"/>
</dbReference>
<feature type="compositionally biased region" description="Polar residues" evidence="7">
    <location>
        <begin position="61"/>
        <end position="70"/>
    </location>
</feature>
<evidence type="ECO:0000256" key="6">
    <source>
        <dbReference type="ARBA" id="ARBA00023180"/>
    </source>
</evidence>
<dbReference type="Pfam" id="PF07690">
    <property type="entry name" value="MFS_1"/>
    <property type="match status" value="1"/>
</dbReference>
<dbReference type="EMBL" id="KB932835">
    <property type="protein sequence ID" value="EOO03378.1"/>
    <property type="molecule type" value="Genomic_DNA"/>
</dbReference>
<name>R8BVJ6_PHAM7</name>
<evidence type="ECO:0000256" key="3">
    <source>
        <dbReference type="ARBA" id="ARBA00022692"/>
    </source>
</evidence>
<organism evidence="10 11">
    <name type="scientific">Phaeoacremonium minimum (strain UCR-PA7)</name>
    <name type="common">Esca disease fungus</name>
    <name type="synonym">Togninia minima</name>
    <dbReference type="NCBI Taxonomy" id="1286976"/>
    <lineage>
        <taxon>Eukaryota</taxon>
        <taxon>Fungi</taxon>
        <taxon>Dikarya</taxon>
        <taxon>Ascomycota</taxon>
        <taxon>Pezizomycotina</taxon>
        <taxon>Sordariomycetes</taxon>
        <taxon>Sordariomycetidae</taxon>
        <taxon>Togniniales</taxon>
        <taxon>Togniniaceae</taxon>
        <taxon>Phaeoacremonium</taxon>
    </lineage>
</organism>
<evidence type="ECO:0000256" key="7">
    <source>
        <dbReference type="SAM" id="MobiDB-lite"/>
    </source>
</evidence>
<dbReference type="GO" id="GO:0005886">
    <property type="term" value="C:plasma membrane"/>
    <property type="evidence" value="ECO:0007669"/>
    <property type="project" value="TreeGrafter"/>
</dbReference>
<accession>R8BVJ6</accession>
<protein>
    <submittedName>
        <fullName evidence="10">Putative major facilitator superfamily protein</fullName>
    </submittedName>
</protein>
<dbReference type="PROSITE" id="PS50850">
    <property type="entry name" value="MFS"/>
    <property type="match status" value="1"/>
</dbReference>
<reference evidence="11" key="1">
    <citation type="journal article" date="2013" name="Genome Announc.">
        <title>Draft genome sequence of the ascomycete Phaeoacremonium aleophilum strain UCR-PA7, a causal agent of the esca disease complex in grapevines.</title>
        <authorList>
            <person name="Blanco-Ulate B."/>
            <person name="Rolshausen P."/>
            <person name="Cantu D."/>
        </authorList>
    </citation>
    <scope>NUCLEOTIDE SEQUENCE [LARGE SCALE GENOMIC DNA]</scope>
    <source>
        <strain evidence="11">UCR-PA7</strain>
    </source>
</reference>
<feature type="transmembrane region" description="Helical" evidence="8">
    <location>
        <begin position="472"/>
        <end position="498"/>
    </location>
</feature>
<feature type="domain" description="Major facilitator superfamily (MFS) profile" evidence="9">
    <location>
        <begin position="75"/>
        <end position="611"/>
    </location>
</feature>
<feature type="transmembrane region" description="Helical" evidence="8">
    <location>
        <begin position="415"/>
        <end position="435"/>
    </location>
</feature>
<feature type="transmembrane region" description="Helical" evidence="8">
    <location>
        <begin position="206"/>
        <end position="227"/>
    </location>
</feature>
<dbReference type="AlphaFoldDB" id="R8BVJ6"/>
<dbReference type="eggNOG" id="KOG0254">
    <property type="taxonomic scope" value="Eukaryota"/>
</dbReference>
<sequence length="632" mass="67429">MQRHSSQHLFIADNSNPFQDTAAMAKTASGTASSSESPSTSVIEGGGAGIELDPYLGVKANPNSNPNPNGKTDPALEPEPQSNTNININTDIIDTDPDGSPVKDTAPHGQDGEDEDASQPPHKYGWRFYAIYSSLIASSLLSALDGSIVSTALPTIAETLDMGANSPLFGQLSDLWGRRWVFLTILAIFTLGSGLCGGASSSSMLIAGRAVQGVGAGGINMMVDLIVCDLVPMRDRGKFLGMLFMVIGLFTAVGPLVGGAFAQSGHWRWVFYINLPVGGPCMVAIFLFLRVKSRHGDSSFASKMGKIDWGGVSMLTISTVGVMYAVTYGGSLRSWTDSSVVAPLVAGLLCLVIFVLFEGSPFVRQPVTPYHLFANRTSAVAYALSFLHSVMGMWIMYVFAIYFQAVLVVSQTLAGVYLMPTVIGFPIAAAVGGTILSKWGRYKPIHFIGFALFTLGSGLCSILGHGSSPAEWVFFQLFLAVGTGLVMACLLPAVQVMLSETDTALSTGTWAFVRSVGVIWGVTIPIAIFNNRFDDLLDLIQDPAARKLLGNGQAYSHATAAVVNSFSGATRDQVIDVYTQSIQRVWQISVAFGGVSMLLALVEKEISLRKHLQTDFGLDDEKKKQTTPEVTA</sequence>
<feature type="compositionally biased region" description="Low complexity" evidence="7">
    <location>
        <begin position="21"/>
        <end position="41"/>
    </location>
</feature>
<evidence type="ECO:0000256" key="8">
    <source>
        <dbReference type="SAM" id="Phobius"/>
    </source>
</evidence>
<dbReference type="PANTHER" id="PTHR23501:SF187">
    <property type="entry name" value="MAJOR FACILITATOR SUPERFAMILY (MFS) PROFILE DOMAIN-CONTAINING PROTEIN"/>
    <property type="match status" value="1"/>
</dbReference>
<evidence type="ECO:0000256" key="1">
    <source>
        <dbReference type="ARBA" id="ARBA00004141"/>
    </source>
</evidence>
<dbReference type="InterPro" id="IPR036259">
    <property type="entry name" value="MFS_trans_sf"/>
</dbReference>
<keyword evidence="6" id="KW-0325">Glycoprotein</keyword>
<dbReference type="Gene3D" id="1.20.1250.20">
    <property type="entry name" value="MFS general substrate transporter like domains"/>
    <property type="match status" value="1"/>
</dbReference>
<dbReference type="InterPro" id="IPR011701">
    <property type="entry name" value="MFS"/>
</dbReference>
<evidence type="ECO:0000313" key="10">
    <source>
        <dbReference type="EMBL" id="EOO03378.1"/>
    </source>
</evidence>
<proteinExistence type="predicted"/>
<dbReference type="OrthoDB" id="10021397at2759"/>
<feature type="transmembrane region" description="Helical" evidence="8">
    <location>
        <begin position="585"/>
        <end position="602"/>
    </location>
</feature>
<evidence type="ECO:0000313" key="11">
    <source>
        <dbReference type="Proteomes" id="UP000014074"/>
    </source>
</evidence>
<dbReference type="RefSeq" id="XP_007911968.1">
    <property type="nucleotide sequence ID" value="XM_007913777.1"/>
</dbReference>
<feature type="transmembrane region" description="Helical" evidence="8">
    <location>
        <begin position="180"/>
        <end position="200"/>
    </location>
</feature>
<feature type="transmembrane region" description="Helical" evidence="8">
    <location>
        <begin position="309"/>
        <end position="328"/>
    </location>
</feature>
<dbReference type="KEGG" id="tmn:UCRPA7_1190"/>
<evidence type="ECO:0000259" key="9">
    <source>
        <dbReference type="PROSITE" id="PS50850"/>
    </source>
</evidence>
<evidence type="ECO:0000256" key="4">
    <source>
        <dbReference type="ARBA" id="ARBA00022989"/>
    </source>
</evidence>
<dbReference type="InterPro" id="IPR020846">
    <property type="entry name" value="MFS_dom"/>
</dbReference>
<dbReference type="SUPFAM" id="SSF103473">
    <property type="entry name" value="MFS general substrate transporter"/>
    <property type="match status" value="1"/>
</dbReference>
<feature type="transmembrane region" description="Helical" evidence="8">
    <location>
        <begin position="447"/>
        <end position="466"/>
    </location>
</feature>
<dbReference type="Proteomes" id="UP000014074">
    <property type="component" value="Unassembled WGS sequence"/>
</dbReference>
<keyword evidence="5 8" id="KW-0472">Membrane</keyword>
<keyword evidence="2" id="KW-0813">Transport</keyword>
<evidence type="ECO:0000256" key="2">
    <source>
        <dbReference type="ARBA" id="ARBA00022448"/>
    </source>
</evidence>
<keyword evidence="11" id="KW-1185">Reference proteome</keyword>
<gene>
    <name evidence="10" type="ORF">UCRPA7_1190</name>
</gene>
<dbReference type="PANTHER" id="PTHR23501">
    <property type="entry name" value="MAJOR FACILITATOR SUPERFAMILY"/>
    <property type="match status" value="1"/>
</dbReference>
<dbReference type="Gene3D" id="1.20.1720.10">
    <property type="entry name" value="Multidrug resistance protein D"/>
    <property type="match status" value="1"/>
</dbReference>
<evidence type="ECO:0000256" key="5">
    <source>
        <dbReference type="ARBA" id="ARBA00023136"/>
    </source>
</evidence>
<feature type="region of interest" description="Disordered" evidence="7">
    <location>
        <begin position="1"/>
        <end position="120"/>
    </location>
</feature>
<comment type="subcellular location">
    <subcellularLocation>
        <location evidence="1">Membrane</location>
        <topology evidence="1">Multi-pass membrane protein</topology>
    </subcellularLocation>
</comment>
<feature type="transmembrane region" description="Helical" evidence="8">
    <location>
        <begin position="269"/>
        <end position="289"/>
    </location>
</feature>
<keyword evidence="4 8" id="KW-1133">Transmembrane helix</keyword>
<feature type="transmembrane region" description="Helical" evidence="8">
    <location>
        <begin position="510"/>
        <end position="529"/>
    </location>
</feature>
<feature type="compositionally biased region" description="Low complexity" evidence="7">
    <location>
        <begin position="83"/>
        <end position="92"/>
    </location>
</feature>